<evidence type="ECO:0000259" key="4">
    <source>
        <dbReference type="PROSITE" id="PS50883"/>
    </source>
</evidence>
<dbReference type="PANTHER" id="PTHR44757">
    <property type="entry name" value="DIGUANYLATE CYCLASE DGCP"/>
    <property type="match status" value="1"/>
</dbReference>
<evidence type="ECO:0000259" key="5">
    <source>
        <dbReference type="PROSITE" id="PS50887"/>
    </source>
</evidence>
<dbReference type="CDD" id="cd01949">
    <property type="entry name" value="GGDEF"/>
    <property type="match status" value="1"/>
</dbReference>
<accession>A0A1V2ZZ85</accession>
<dbReference type="Gene3D" id="3.30.70.270">
    <property type="match status" value="1"/>
</dbReference>
<dbReference type="NCBIfam" id="TIGR00229">
    <property type="entry name" value="sensory_box"/>
    <property type="match status" value="2"/>
</dbReference>
<dbReference type="CDD" id="cd00130">
    <property type="entry name" value="PAS"/>
    <property type="match status" value="2"/>
</dbReference>
<evidence type="ECO:0000259" key="2">
    <source>
        <dbReference type="PROSITE" id="PS50112"/>
    </source>
</evidence>
<dbReference type="AlphaFoldDB" id="A0A1V2ZZ85"/>
<dbReference type="Proteomes" id="UP000189177">
    <property type="component" value="Unassembled WGS sequence"/>
</dbReference>
<evidence type="ECO:0000313" key="6">
    <source>
        <dbReference type="EMBL" id="OOC10386.1"/>
    </source>
</evidence>
<evidence type="ECO:0000259" key="3">
    <source>
        <dbReference type="PROSITE" id="PS50113"/>
    </source>
</evidence>
<gene>
    <name evidence="6" type="ORF">B1A74_06225</name>
</gene>
<feature type="domain" description="EAL" evidence="4">
    <location>
        <begin position="552"/>
        <end position="806"/>
    </location>
</feature>
<evidence type="ECO:0000256" key="1">
    <source>
        <dbReference type="ARBA" id="ARBA00001946"/>
    </source>
</evidence>
<dbReference type="SUPFAM" id="SSF55073">
    <property type="entry name" value="Nucleotide cyclase"/>
    <property type="match status" value="1"/>
</dbReference>
<dbReference type="SMART" id="SM00052">
    <property type="entry name" value="EAL"/>
    <property type="match status" value="1"/>
</dbReference>
<dbReference type="InterPro" id="IPR029787">
    <property type="entry name" value="Nucleotide_cyclase"/>
</dbReference>
<dbReference type="PANTHER" id="PTHR44757:SF4">
    <property type="entry name" value="DIGUANYLATE CYCLASE DGCE-RELATED"/>
    <property type="match status" value="1"/>
</dbReference>
<comment type="cofactor">
    <cofactor evidence="1">
        <name>Mg(2+)</name>
        <dbReference type="ChEBI" id="CHEBI:18420"/>
    </cofactor>
</comment>
<dbReference type="GO" id="GO:0003824">
    <property type="term" value="F:catalytic activity"/>
    <property type="evidence" value="ECO:0007669"/>
    <property type="project" value="UniProtKB-ARBA"/>
</dbReference>
<name>A0A1V2ZZ85_9GAMM</name>
<dbReference type="Pfam" id="PF08448">
    <property type="entry name" value="PAS_4"/>
    <property type="match status" value="2"/>
</dbReference>
<dbReference type="CDD" id="cd01948">
    <property type="entry name" value="EAL"/>
    <property type="match status" value="1"/>
</dbReference>
<dbReference type="Gene3D" id="3.20.20.450">
    <property type="entry name" value="EAL domain"/>
    <property type="match status" value="1"/>
</dbReference>
<dbReference type="SMART" id="SM00267">
    <property type="entry name" value="GGDEF"/>
    <property type="match status" value="1"/>
</dbReference>
<dbReference type="OrthoDB" id="9787514at2"/>
<reference evidence="6 7" key="1">
    <citation type="submission" date="2017-02" db="EMBL/GenBank/DDBJ databases">
        <title>Genomic diversity within the haloalkaliphilic genus Thioalkalivibrio.</title>
        <authorList>
            <person name="Ahn A.-C."/>
            <person name="Meier-Kolthoff J."/>
            <person name="Overmars L."/>
            <person name="Richter M."/>
            <person name="Woyke T."/>
            <person name="Sorokin D.Y."/>
            <person name="Muyzer G."/>
        </authorList>
    </citation>
    <scope>NUCLEOTIDE SEQUENCE [LARGE SCALE GENOMIC DNA]</scope>
    <source>
        <strain evidence="6 7">HL17</strain>
    </source>
</reference>
<dbReference type="SMART" id="SM00086">
    <property type="entry name" value="PAC"/>
    <property type="match status" value="2"/>
</dbReference>
<dbReference type="Pfam" id="PF00990">
    <property type="entry name" value="GGDEF"/>
    <property type="match status" value="1"/>
</dbReference>
<dbReference type="InterPro" id="IPR043128">
    <property type="entry name" value="Rev_trsase/Diguanyl_cyclase"/>
</dbReference>
<dbReference type="PROSITE" id="PS50887">
    <property type="entry name" value="GGDEF"/>
    <property type="match status" value="1"/>
</dbReference>
<dbReference type="STRING" id="252474.B1A74_06225"/>
<feature type="domain" description="GGDEF" evidence="5">
    <location>
        <begin position="408"/>
        <end position="541"/>
    </location>
</feature>
<dbReference type="PROSITE" id="PS50113">
    <property type="entry name" value="PAC"/>
    <property type="match status" value="1"/>
</dbReference>
<dbReference type="SUPFAM" id="SSF141868">
    <property type="entry name" value="EAL domain-like"/>
    <property type="match status" value="1"/>
</dbReference>
<dbReference type="RefSeq" id="WP_077244100.1">
    <property type="nucleotide sequence ID" value="NZ_MUZR01000017.1"/>
</dbReference>
<dbReference type="Pfam" id="PF13426">
    <property type="entry name" value="PAS_9"/>
    <property type="match status" value="1"/>
</dbReference>
<feature type="domain" description="PAC" evidence="3">
    <location>
        <begin position="79"/>
        <end position="129"/>
    </location>
</feature>
<dbReference type="EMBL" id="MUZR01000017">
    <property type="protein sequence ID" value="OOC10386.1"/>
    <property type="molecule type" value="Genomic_DNA"/>
</dbReference>
<dbReference type="InterPro" id="IPR000700">
    <property type="entry name" value="PAS-assoc_C"/>
</dbReference>
<dbReference type="InterPro" id="IPR000160">
    <property type="entry name" value="GGDEF_dom"/>
</dbReference>
<dbReference type="InterPro" id="IPR052155">
    <property type="entry name" value="Biofilm_reg_signaling"/>
</dbReference>
<dbReference type="PROSITE" id="PS50112">
    <property type="entry name" value="PAS"/>
    <property type="match status" value="1"/>
</dbReference>
<feature type="domain" description="PAS" evidence="2">
    <location>
        <begin position="248"/>
        <end position="304"/>
    </location>
</feature>
<dbReference type="FunFam" id="3.30.70.270:FF:000001">
    <property type="entry name" value="Diguanylate cyclase domain protein"/>
    <property type="match status" value="1"/>
</dbReference>
<dbReference type="Gene3D" id="3.30.450.20">
    <property type="entry name" value="PAS domain"/>
    <property type="match status" value="3"/>
</dbReference>
<comment type="caution">
    <text evidence="6">The sequence shown here is derived from an EMBL/GenBank/DDBJ whole genome shotgun (WGS) entry which is preliminary data.</text>
</comment>
<dbReference type="Pfam" id="PF00563">
    <property type="entry name" value="EAL"/>
    <property type="match status" value="1"/>
</dbReference>
<sequence>MSPPPDSQRYRNLFEQAPEAHLVLDRAGHVVAANQAACRLFHCADAGELDGRSITALDMEASPDDVRRVHENPAHYLPARFETRMRRPDGSHFPAEVRTRAVEHDDDIEVFTTLRDITGQRISEQTLHDLESQLEVTVANAPLILFSLDADGYITLSEGAGLYGLGLNNHDLVGVNAFERWADHPQVPQDLRRALAGEHFASEFDLDGRRLNISWTPTADPDGVISGVIGVAYDLTDLRVTERHLEAERDRLSTTLESLADGVITTDADGRIQYINPAAEALLDVDRANVLDADADRTIGLLEPGQDSATPLAARCLRWGRPLEYPEGRLEICAGPCHVRATVSPLGGATDGDVTGAVIVLQDMTALSDMTSRLNHQATHDDLTELFNRREFERRVESALSIPGRHRTPHVLCYMDLDQFKIVNDTCGHLAGDALLQRLAELLPRHIRESDTLARLGGDEFGLLLNHCPVERAQEIAEEIIDTVRDLRFEWEGRRFDIGVSIGLVPVYGAQKDLNILLSQADSACYAAKETGRNTVYLWREGDDRLRQRHGEMEWVGRIRDALEQARFVPFAQPIQRLDPAAGHSLDHFEVLVRLQDEQGELIAPGAFIPAAERYHLMPEIDRHVIEAVLIELTTHPDDSIPVAINLSGQSLAQPEMLDFIADRLSHHGIAPRRVTFEITETAAISNHDQAISLIRALRYLGCHFSLDDFGSGLSSFGYLKKLSVDFLKIDGSFVRGIAQDPVDAAMVTAIHRVGRVLGLHTIAEGVEDAEGMERLRAIGLDYVQGYHIARPRPLRDCLQDLRTSS</sequence>
<evidence type="ECO:0000313" key="7">
    <source>
        <dbReference type="Proteomes" id="UP000189177"/>
    </source>
</evidence>
<protein>
    <submittedName>
        <fullName evidence="6">GGDEF domain-containing protein</fullName>
    </submittedName>
</protein>
<dbReference type="InterPro" id="IPR000014">
    <property type="entry name" value="PAS"/>
</dbReference>
<dbReference type="PROSITE" id="PS50883">
    <property type="entry name" value="EAL"/>
    <property type="match status" value="1"/>
</dbReference>
<dbReference type="NCBIfam" id="TIGR00254">
    <property type="entry name" value="GGDEF"/>
    <property type="match status" value="1"/>
</dbReference>
<proteinExistence type="predicted"/>
<dbReference type="InterPro" id="IPR035965">
    <property type="entry name" value="PAS-like_dom_sf"/>
</dbReference>
<dbReference type="SMART" id="SM00091">
    <property type="entry name" value="PAS"/>
    <property type="match status" value="3"/>
</dbReference>
<organism evidence="6 7">
    <name type="scientific">Thioalkalivibrio halophilus</name>
    <dbReference type="NCBI Taxonomy" id="252474"/>
    <lineage>
        <taxon>Bacteria</taxon>
        <taxon>Pseudomonadati</taxon>
        <taxon>Pseudomonadota</taxon>
        <taxon>Gammaproteobacteria</taxon>
        <taxon>Chromatiales</taxon>
        <taxon>Ectothiorhodospiraceae</taxon>
        <taxon>Thioalkalivibrio</taxon>
    </lineage>
</organism>
<keyword evidence="7" id="KW-1185">Reference proteome</keyword>
<dbReference type="SUPFAM" id="SSF55785">
    <property type="entry name" value="PYP-like sensor domain (PAS domain)"/>
    <property type="match status" value="3"/>
</dbReference>
<dbReference type="InterPro" id="IPR001633">
    <property type="entry name" value="EAL_dom"/>
</dbReference>
<dbReference type="InterPro" id="IPR013656">
    <property type="entry name" value="PAS_4"/>
</dbReference>
<dbReference type="InterPro" id="IPR001610">
    <property type="entry name" value="PAC"/>
</dbReference>
<dbReference type="InterPro" id="IPR035919">
    <property type="entry name" value="EAL_sf"/>
</dbReference>